<evidence type="ECO:0000313" key="3">
    <source>
        <dbReference type="Proteomes" id="UP001642720"/>
    </source>
</evidence>
<dbReference type="EMBL" id="PPTA01000006">
    <property type="protein sequence ID" value="TFB02592.1"/>
    <property type="molecule type" value="Genomic_DNA"/>
</dbReference>
<accession>A0ABY2H4C3</accession>
<sequence>MDMSFGDDPSPADGFYSDPANFFRALGRPTPKMPSAAEVRSEARKRAAAIFANYELLNQILLRHEPTVRKRWTKKGRQQRLKVLLKAWPQMAPNHRPDYEAFRKAKSQPLQHAPKQVRDSFMWPYINQEDLSQTQPLPLLLNARGRHLPSSFAAADIEAMHLGIVTEAIERIFLNEHTMILHGVTLAKEYGKLLAWDDHPDAFDWMHTGKQFNPGDGLVILEAQDRLMKFLVDCCRDILHDISHDQLTSEAYPIQPEPPLQMGDEARGFESLASMAAEAPYRLPAQLDLGRIDSLLSAKARAAEDHLWALREDPAYFRQYVLDAREHRLEMIKDALNNTHPTLIPGREGLFRARVIGEVLFEAYLELEFYSELHRQAQNLVALQKKYEAAISPLKDLPEEYLNALLTFRHFLNQAVKGPLGQLKTAVPACPPMRKFFVRRPPEDASSSKMAITASGLKKSCVEHQLLYLLQTLWENDNNLFLLRLSRVVDELERLLLTEPSAGDLISDYVARLVGNLSIVSQCIHQLEIYQPWAQNFEDAFLGVKAEIQQEFATKSEPWGQIMAALSDTKLAGASKLAEPLLRSFTYPIDKRRTKENVEKLRQAERDLDMFWAEVDRVMRPASSRLQDTAVQKLFTQASSLLQRTPEWVDQPTSLNVAATAHVEQPLSPFYFDLWNGQAEVQKERSSAHTTPAKAKVKTRGTADRQSESSRSAEPTHEEQLETPKPCIKVDSRAFKVFRTLFFNSDITSTPGEVPWNDFVHALTSVGFAAQKLYGSVWQFSPSGLDVEASIQFHEPHPRGKIPFMTARRHGRRLARTYGWAGDMFVLNK</sequence>
<evidence type="ECO:0000256" key="1">
    <source>
        <dbReference type="SAM" id="MobiDB-lite"/>
    </source>
</evidence>
<evidence type="ECO:0000313" key="2">
    <source>
        <dbReference type="EMBL" id="TFB02592.1"/>
    </source>
</evidence>
<dbReference type="PANTHER" id="PTHR40788">
    <property type="entry name" value="CLR5 DOMAIN-CONTAINING PROTEIN-RELATED"/>
    <property type="match status" value="1"/>
</dbReference>
<proteinExistence type="predicted"/>
<keyword evidence="3" id="KW-1185">Reference proteome</keyword>
<dbReference type="RefSeq" id="XP_073558793.1">
    <property type="nucleotide sequence ID" value="XM_073702819.1"/>
</dbReference>
<protein>
    <submittedName>
        <fullName evidence="2">Uncharacterized protein</fullName>
    </submittedName>
</protein>
<comment type="caution">
    <text evidence="2">The sequence shown here is derived from an EMBL/GenBank/DDBJ whole genome shotgun (WGS) entry which is preliminary data.</text>
</comment>
<organism evidence="2 3">
    <name type="scientific">Trichoderma ghanense</name>
    <dbReference type="NCBI Taxonomy" id="65468"/>
    <lineage>
        <taxon>Eukaryota</taxon>
        <taxon>Fungi</taxon>
        <taxon>Dikarya</taxon>
        <taxon>Ascomycota</taxon>
        <taxon>Pezizomycotina</taxon>
        <taxon>Sordariomycetes</taxon>
        <taxon>Hypocreomycetidae</taxon>
        <taxon>Hypocreales</taxon>
        <taxon>Hypocreaceae</taxon>
        <taxon>Trichoderma</taxon>
    </lineage>
</organism>
<feature type="region of interest" description="Disordered" evidence="1">
    <location>
        <begin position="682"/>
        <end position="724"/>
    </location>
</feature>
<dbReference type="Proteomes" id="UP001642720">
    <property type="component" value="Unassembled WGS sequence"/>
</dbReference>
<gene>
    <name evidence="2" type="ORF">CCMA1212_005562</name>
</gene>
<dbReference type="PANTHER" id="PTHR40788:SF2">
    <property type="entry name" value="CLR5 DOMAIN-CONTAINING PROTEIN"/>
    <property type="match status" value="1"/>
</dbReference>
<reference evidence="2 3" key="1">
    <citation type="submission" date="2018-01" db="EMBL/GenBank/DDBJ databases">
        <title>Genome characterization of the sugarcane-associated fungus Trichoderma ghanense CCMA-1212 and their application in lignocelulose bioconversion.</title>
        <authorList>
            <person name="Steindorff A.S."/>
            <person name="Mendes T.D."/>
            <person name="Vilela E.S.D."/>
            <person name="Rodrigues D.S."/>
            <person name="Formighieri E.F."/>
            <person name="Melo I.S."/>
            <person name="Favaro L.C.L."/>
        </authorList>
    </citation>
    <scope>NUCLEOTIDE SEQUENCE [LARGE SCALE GENOMIC DNA]</scope>
    <source>
        <strain evidence="2 3">CCMA-1212</strain>
    </source>
</reference>
<dbReference type="GeneID" id="300577269"/>
<feature type="compositionally biased region" description="Basic and acidic residues" evidence="1">
    <location>
        <begin position="714"/>
        <end position="724"/>
    </location>
</feature>
<name>A0ABY2H4C3_9HYPO</name>